<gene>
    <name evidence="2" type="ORF">APQ99_00981</name>
</gene>
<name>A0A663ABV1_HALS9</name>
<evidence type="ECO:0008006" key="4">
    <source>
        <dbReference type="Google" id="ProtNLM"/>
    </source>
</evidence>
<reference evidence="2 3" key="1">
    <citation type="submission" date="2019-07" db="EMBL/GenBank/DDBJ databases">
        <title>Genomic Encyclopedia of Archaeal and Bacterial Type Strains, Phase II (KMG-II): from individual species to whole genera.</title>
        <authorList>
            <person name="Goeker M."/>
        </authorList>
    </citation>
    <scope>NUCLEOTIDE SEQUENCE [LARGE SCALE GENOMIC DNA]</scope>
    <source>
        <strain evidence="2 3">DSM 3754</strain>
    </source>
</reference>
<feature type="transmembrane region" description="Helical" evidence="1">
    <location>
        <begin position="381"/>
        <end position="402"/>
    </location>
</feature>
<evidence type="ECO:0000313" key="2">
    <source>
        <dbReference type="EMBL" id="TYO82450.1"/>
    </source>
</evidence>
<keyword evidence="1" id="KW-0472">Membrane</keyword>
<proteinExistence type="predicted"/>
<protein>
    <recommendedName>
        <fullName evidence="4">CARDB domain-containing protein</fullName>
    </recommendedName>
</protein>
<sequence length="409" mass="42352">MMGNSHMDSRALKALIMTAVVCLSAVAAAGVVSADNGLKVTVSDVTVSDDEPETGDTITVTPTVRHSSSSDGAFEITQVTLSGDGGNLAKVSDLGTIAGGESIDVPLRTSFDSAGDKELTVTVRGVQTDSDGVTRSIDSVDYPVYVSVSEPSSSSPPEPRLQIDAQSAVAGTDTPVTVTVSNGEEDPLTDLSLDLEATNQNLDTETRLKPVLGTENITQFEFDIRPERTGTIDLKASLETSDAAVNTSKSIDVDALRTDVRVDATVIEENDSKFLQYRLINLGNAAVNDVTTVGTDDVGPAPAAAFGTVDAAHSQTVTVPTTLDADTTLSLHTEYQVGGESYDSSQSVQVSSSSMSIAPATAQPNQSAQQFSLTPGSITSLSGSVAALLVLGSLGGLGVIAFRRFRDGE</sequence>
<dbReference type="RefSeq" id="WP_136361014.1">
    <property type="nucleotide sequence ID" value="NZ_VRYN01000001.1"/>
</dbReference>
<dbReference type="EMBL" id="VRYN01000001">
    <property type="protein sequence ID" value="TYO82450.1"/>
    <property type="molecule type" value="Genomic_DNA"/>
</dbReference>
<evidence type="ECO:0000313" key="3">
    <source>
        <dbReference type="Proteomes" id="UP000323075"/>
    </source>
</evidence>
<comment type="caution">
    <text evidence="2">The sequence shown here is derived from an EMBL/GenBank/DDBJ whole genome shotgun (WGS) entry which is preliminary data.</text>
</comment>
<keyword evidence="1" id="KW-1133">Transmembrane helix</keyword>
<dbReference type="AlphaFoldDB" id="A0A663ABV1"/>
<evidence type="ECO:0000256" key="1">
    <source>
        <dbReference type="SAM" id="Phobius"/>
    </source>
</evidence>
<accession>A0A663ABV1</accession>
<dbReference type="Gene3D" id="2.60.40.10">
    <property type="entry name" value="Immunoglobulins"/>
    <property type="match status" value="1"/>
</dbReference>
<organism evidence="2 3">
    <name type="scientific">Halobacterium salinarum (strain ATCC 33171 / DSM 3754 / JCM 8978 / NBRC 102687 / NCIMB 764 / 91-R6)</name>
    <dbReference type="NCBI Taxonomy" id="2597657"/>
    <lineage>
        <taxon>Archaea</taxon>
        <taxon>Methanobacteriati</taxon>
        <taxon>Methanobacteriota</taxon>
        <taxon>Stenosarchaea group</taxon>
        <taxon>Halobacteria</taxon>
        <taxon>Halobacteriales</taxon>
        <taxon>Halobacteriaceae</taxon>
        <taxon>Halobacterium</taxon>
    </lineage>
</organism>
<dbReference type="GeneID" id="39854084"/>
<keyword evidence="1" id="KW-0812">Transmembrane</keyword>
<dbReference type="Proteomes" id="UP000323075">
    <property type="component" value="Unassembled WGS sequence"/>
</dbReference>
<dbReference type="InterPro" id="IPR013783">
    <property type="entry name" value="Ig-like_fold"/>
</dbReference>